<protein>
    <submittedName>
        <fullName evidence="1">Uncharacterized protein</fullName>
    </submittedName>
</protein>
<gene>
    <name evidence="1" type="ORF">SADUNF_Sadunf07G0043200</name>
</gene>
<organism evidence="1 2">
    <name type="scientific">Salix dunnii</name>
    <dbReference type="NCBI Taxonomy" id="1413687"/>
    <lineage>
        <taxon>Eukaryota</taxon>
        <taxon>Viridiplantae</taxon>
        <taxon>Streptophyta</taxon>
        <taxon>Embryophyta</taxon>
        <taxon>Tracheophyta</taxon>
        <taxon>Spermatophyta</taxon>
        <taxon>Magnoliopsida</taxon>
        <taxon>eudicotyledons</taxon>
        <taxon>Gunneridae</taxon>
        <taxon>Pentapetalae</taxon>
        <taxon>rosids</taxon>
        <taxon>fabids</taxon>
        <taxon>Malpighiales</taxon>
        <taxon>Salicaceae</taxon>
        <taxon>Saliceae</taxon>
        <taxon>Salix</taxon>
    </lineage>
</organism>
<dbReference type="AlphaFoldDB" id="A0A835N283"/>
<keyword evidence="2" id="KW-1185">Reference proteome</keyword>
<reference evidence="1 2" key="1">
    <citation type="submission" date="2020-10" db="EMBL/GenBank/DDBJ databases">
        <title>Plant Genome Project.</title>
        <authorList>
            <person name="Zhang R.-G."/>
        </authorList>
    </citation>
    <scope>NUCLEOTIDE SEQUENCE [LARGE SCALE GENOMIC DNA]</scope>
    <source>
        <strain evidence="1">FAFU-HL-1</strain>
        <tissue evidence="1">Leaf</tissue>
    </source>
</reference>
<evidence type="ECO:0000313" key="2">
    <source>
        <dbReference type="Proteomes" id="UP000657918"/>
    </source>
</evidence>
<accession>A0A835N283</accession>
<dbReference type="Proteomes" id="UP000657918">
    <property type="component" value="Unassembled WGS sequence"/>
</dbReference>
<name>A0A835N283_9ROSI</name>
<proteinExistence type="predicted"/>
<evidence type="ECO:0000313" key="1">
    <source>
        <dbReference type="EMBL" id="KAF9678518.1"/>
    </source>
</evidence>
<comment type="caution">
    <text evidence="1">The sequence shown here is derived from an EMBL/GenBank/DDBJ whole genome shotgun (WGS) entry which is preliminary data.</text>
</comment>
<dbReference type="EMBL" id="JADGMS010000007">
    <property type="protein sequence ID" value="KAF9678518.1"/>
    <property type="molecule type" value="Genomic_DNA"/>
</dbReference>
<sequence length="91" mass="9942">MTSFTSALSSFSIWSSREDLWFKILFLGEAKAVLVDAVAAVVCELPSSAKDKVIPSIRSIILQSDLLRPDWTCSLLLDLTGPRINTVNSKG</sequence>